<gene>
    <name evidence="2" type="ORF">J3D65DRAFT_114839</name>
</gene>
<evidence type="ECO:0008006" key="4">
    <source>
        <dbReference type="Google" id="ProtNLM"/>
    </source>
</evidence>
<comment type="caution">
    <text evidence="2">The sequence shown here is derived from an EMBL/GenBank/DDBJ whole genome shotgun (WGS) entry which is preliminary data.</text>
</comment>
<sequence>MTNKSFYIPISSNQSSAKASSKRPPLTPSSVSPPSLNTHHCATRSDTGVQAPAKAAAILTRMASHSSRRSNPSSPPQSPAEERHSIHSDSSSDYWCHSRQGSSLPETQPYVRISANRFSGGYISFPDFEKYSQASDNDQDDHS</sequence>
<dbReference type="GeneID" id="92026673"/>
<proteinExistence type="predicted"/>
<feature type="region of interest" description="Disordered" evidence="1">
    <location>
        <begin position="1"/>
        <end position="108"/>
    </location>
</feature>
<accession>A0ABR1L881</accession>
<reference evidence="2 3" key="1">
    <citation type="submission" date="2024-04" db="EMBL/GenBank/DDBJ databases">
        <title>Phyllosticta paracitricarpa is synonymous to the EU quarantine fungus P. citricarpa based on phylogenomic analyses.</title>
        <authorList>
            <consortium name="Lawrence Berkeley National Laboratory"/>
            <person name="Van ingen-buijs V.A."/>
            <person name="Van westerhoven A.C."/>
            <person name="Haridas S."/>
            <person name="Skiadas P."/>
            <person name="Martin F."/>
            <person name="Groenewald J.Z."/>
            <person name="Crous P.W."/>
            <person name="Seidl M.F."/>
        </authorList>
    </citation>
    <scope>NUCLEOTIDE SEQUENCE [LARGE SCALE GENOMIC DNA]</scope>
    <source>
        <strain evidence="2 3">CPC 17464</strain>
    </source>
</reference>
<name>A0ABR1L881_9PEZI</name>
<evidence type="ECO:0000313" key="3">
    <source>
        <dbReference type="Proteomes" id="UP001360953"/>
    </source>
</evidence>
<dbReference type="RefSeq" id="XP_066651258.1">
    <property type="nucleotide sequence ID" value="XM_066793767.1"/>
</dbReference>
<protein>
    <recommendedName>
        <fullName evidence="4">DUF4005 domain-containing protein</fullName>
    </recommendedName>
</protein>
<evidence type="ECO:0000256" key="1">
    <source>
        <dbReference type="SAM" id="MobiDB-lite"/>
    </source>
</evidence>
<dbReference type="Proteomes" id="UP001360953">
    <property type="component" value="Unassembled WGS sequence"/>
</dbReference>
<dbReference type="EMBL" id="JBBPEH010000012">
    <property type="protein sequence ID" value="KAK7531434.1"/>
    <property type="molecule type" value="Genomic_DNA"/>
</dbReference>
<feature type="compositionally biased region" description="Polar residues" evidence="1">
    <location>
        <begin position="88"/>
        <end position="106"/>
    </location>
</feature>
<evidence type="ECO:0000313" key="2">
    <source>
        <dbReference type="EMBL" id="KAK7531434.1"/>
    </source>
</evidence>
<keyword evidence="3" id="KW-1185">Reference proteome</keyword>
<feature type="compositionally biased region" description="Low complexity" evidence="1">
    <location>
        <begin position="11"/>
        <end position="36"/>
    </location>
</feature>
<feature type="compositionally biased region" description="Polar residues" evidence="1">
    <location>
        <begin position="37"/>
        <end position="48"/>
    </location>
</feature>
<organism evidence="2 3">
    <name type="scientific">Phyllosticta citribraziliensis</name>
    <dbReference type="NCBI Taxonomy" id="989973"/>
    <lineage>
        <taxon>Eukaryota</taxon>
        <taxon>Fungi</taxon>
        <taxon>Dikarya</taxon>
        <taxon>Ascomycota</taxon>
        <taxon>Pezizomycotina</taxon>
        <taxon>Dothideomycetes</taxon>
        <taxon>Dothideomycetes incertae sedis</taxon>
        <taxon>Botryosphaeriales</taxon>
        <taxon>Phyllostictaceae</taxon>
        <taxon>Phyllosticta</taxon>
    </lineage>
</organism>